<feature type="region of interest" description="Disordered" evidence="1">
    <location>
        <begin position="1"/>
        <end position="27"/>
    </location>
</feature>
<dbReference type="AlphaFoldDB" id="A0A0A9F0E8"/>
<sequence length="27" mass="2908">MRSSGCRSARGTAAPRSRRKAVTRTTS</sequence>
<accession>A0A0A9F0E8</accession>
<proteinExistence type="predicted"/>
<organism evidence="2">
    <name type="scientific">Arundo donax</name>
    <name type="common">Giant reed</name>
    <name type="synonym">Donax arundinaceus</name>
    <dbReference type="NCBI Taxonomy" id="35708"/>
    <lineage>
        <taxon>Eukaryota</taxon>
        <taxon>Viridiplantae</taxon>
        <taxon>Streptophyta</taxon>
        <taxon>Embryophyta</taxon>
        <taxon>Tracheophyta</taxon>
        <taxon>Spermatophyta</taxon>
        <taxon>Magnoliopsida</taxon>
        <taxon>Liliopsida</taxon>
        <taxon>Poales</taxon>
        <taxon>Poaceae</taxon>
        <taxon>PACMAD clade</taxon>
        <taxon>Arundinoideae</taxon>
        <taxon>Arundineae</taxon>
        <taxon>Arundo</taxon>
    </lineage>
</organism>
<reference evidence="2" key="2">
    <citation type="journal article" date="2015" name="Data Brief">
        <title>Shoot transcriptome of the giant reed, Arundo donax.</title>
        <authorList>
            <person name="Barrero R.A."/>
            <person name="Guerrero F.D."/>
            <person name="Moolhuijzen P."/>
            <person name="Goolsby J.A."/>
            <person name="Tidwell J."/>
            <person name="Bellgard S.E."/>
            <person name="Bellgard M.I."/>
        </authorList>
    </citation>
    <scope>NUCLEOTIDE SEQUENCE</scope>
    <source>
        <tissue evidence="2">Shoot tissue taken approximately 20 cm above the soil surface</tissue>
    </source>
</reference>
<evidence type="ECO:0000313" key="2">
    <source>
        <dbReference type="EMBL" id="JAE05817.1"/>
    </source>
</evidence>
<dbReference type="EMBL" id="GBRH01192079">
    <property type="protein sequence ID" value="JAE05817.1"/>
    <property type="molecule type" value="Transcribed_RNA"/>
</dbReference>
<feature type="compositionally biased region" description="Basic residues" evidence="1">
    <location>
        <begin position="16"/>
        <end position="27"/>
    </location>
</feature>
<protein>
    <submittedName>
        <fullName evidence="2">Uncharacterized protein</fullName>
    </submittedName>
</protein>
<evidence type="ECO:0000256" key="1">
    <source>
        <dbReference type="SAM" id="MobiDB-lite"/>
    </source>
</evidence>
<reference evidence="2" key="1">
    <citation type="submission" date="2014-09" db="EMBL/GenBank/DDBJ databases">
        <authorList>
            <person name="Magalhaes I.L.F."/>
            <person name="Oliveira U."/>
            <person name="Santos F.R."/>
            <person name="Vidigal T.H.D.A."/>
            <person name="Brescovit A.D."/>
            <person name="Santos A.J."/>
        </authorList>
    </citation>
    <scope>NUCLEOTIDE SEQUENCE</scope>
    <source>
        <tissue evidence="2">Shoot tissue taken approximately 20 cm above the soil surface</tissue>
    </source>
</reference>
<name>A0A0A9F0E8_ARUDO</name>